<dbReference type="GO" id="GO:0035091">
    <property type="term" value="F:phosphatidylinositol binding"/>
    <property type="evidence" value="ECO:0007669"/>
    <property type="project" value="TreeGrafter"/>
</dbReference>
<protein>
    <recommendedName>
        <fullName evidence="3">PXA domain-containing protein</fullName>
    </recommendedName>
</protein>
<dbReference type="EMBL" id="JAACJN010000086">
    <property type="protein sequence ID" value="KAF5377012.1"/>
    <property type="molecule type" value="Genomic_DNA"/>
</dbReference>
<dbReference type="PANTHER" id="PTHR22775">
    <property type="entry name" value="SORTING NEXIN"/>
    <property type="match status" value="1"/>
</dbReference>
<feature type="compositionally biased region" description="Polar residues" evidence="1">
    <location>
        <begin position="318"/>
        <end position="351"/>
    </location>
</feature>
<organism evidence="4 5">
    <name type="scientific">Collybiopsis confluens</name>
    <dbReference type="NCBI Taxonomy" id="2823264"/>
    <lineage>
        <taxon>Eukaryota</taxon>
        <taxon>Fungi</taxon>
        <taxon>Dikarya</taxon>
        <taxon>Basidiomycota</taxon>
        <taxon>Agaricomycotina</taxon>
        <taxon>Agaricomycetes</taxon>
        <taxon>Agaricomycetidae</taxon>
        <taxon>Agaricales</taxon>
        <taxon>Marasmiineae</taxon>
        <taxon>Omphalotaceae</taxon>
        <taxon>Collybiopsis</taxon>
    </lineage>
</organism>
<feature type="domain" description="PXA" evidence="3">
    <location>
        <begin position="49"/>
        <end position="232"/>
    </location>
</feature>
<keyword evidence="2" id="KW-0472">Membrane</keyword>
<comment type="caution">
    <text evidence="4">The sequence shown here is derived from an EMBL/GenBank/DDBJ whole genome shotgun (WGS) entry which is preliminary data.</text>
</comment>
<name>A0A8H5H5D4_9AGAR</name>
<dbReference type="PROSITE" id="PS51207">
    <property type="entry name" value="PXA"/>
    <property type="match status" value="1"/>
</dbReference>
<sequence>MTRHGAESVVSNGTGNTAHRSIPLAKRLLFPSAPQSSFDLPPLILTPVSRELNAELYDFIALALRAFVQPWWSKITRYDKEFLPVITEILTHVFRTLEERLAMAHQRGDLANLVFRDVPLLVIQHYRDFKLAQSKEHTSYAVGGALSVPIMFHASQPHMAVRSGGELDLDYVRVLVDHILRACLPKQDWDPEPERVIVREIMVKIVAKDVMGKVAEPWFIEKMMLDQLMNTPNPKPKNPISHPNTFSMHAILVFVLTLIQSISGACLALVHAYRQLAITIKEVHQYSETTETVPAPAVSSAPAASPLIGTDPLLVSQTSSERSVPSPKPSTSSLASVSLDQTPPLESSSSADVKETVPHDYATCPLHMVSEVLSMHSRFASNAIISIIGMVVSQALAGNWLDKFLPYLLTRTLSTSLLHNTILTAKRTLFPNGYPAPPPIDPTLEEQAETRRRLVNFFDDNAFAPLLLGPRPSDTISAALEPLESRECNVHLIMVLLDRIVGVLFPELLDGTG</sequence>
<dbReference type="OrthoDB" id="5582218at2759"/>
<dbReference type="SMART" id="SM00313">
    <property type="entry name" value="PXA"/>
    <property type="match status" value="1"/>
</dbReference>
<proteinExistence type="predicted"/>
<evidence type="ECO:0000256" key="1">
    <source>
        <dbReference type="SAM" id="MobiDB-lite"/>
    </source>
</evidence>
<dbReference type="PANTHER" id="PTHR22775:SF3">
    <property type="entry name" value="SORTING NEXIN-13"/>
    <property type="match status" value="1"/>
</dbReference>
<evidence type="ECO:0000256" key="2">
    <source>
        <dbReference type="SAM" id="Phobius"/>
    </source>
</evidence>
<evidence type="ECO:0000313" key="4">
    <source>
        <dbReference type="EMBL" id="KAF5377012.1"/>
    </source>
</evidence>
<gene>
    <name evidence="4" type="ORF">D9757_007719</name>
</gene>
<evidence type="ECO:0000313" key="5">
    <source>
        <dbReference type="Proteomes" id="UP000518752"/>
    </source>
</evidence>
<reference evidence="4 5" key="1">
    <citation type="journal article" date="2020" name="ISME J.">
        <title>Uncovering the hidden diversity of litter-decomposition mechanisms in mushroom-forming fungi.</title>
        <authorList>
            <person name="Floudas D."/>
            <person name="Bentzer J."/>
            <person name="Ahren D."/>
            <person name="Johansson T."/>
            <person name="Persson P."/>
            <person name="Tunlid A."/>
        </authorList>
    </citation>
    <scope>NUCLEOTIDE SEQUENCE [LARGE SCALE GENOMIC DNA]</scope>
    <source>
        <strain evidence="4 5">CBS 406.79</strain>
    </source>
</reference>
<keyword evidence="2" id="KW-0812">Transmembrane</keyword>
<dbReference type="InterPro" id="IPR003114">
    <property type="entry name" value="Phox_assoc"/>
</dbReference>
<feature type="region of interest" description="Disordered" evidence="1">
    <location>
        <begin position="318"/>
        <end position="354"/>
    </location>
</feature>
<keyword evidence="2" id="KW-1133">Transmembrane helix</keyword>
<accession>A0A8H5H5D4</accession>
<evidence type="ECO:0000259" key="3">
    <source>
        <dbReference type="PROSITE" id="PS51207"/>
    </source>
</evidence>
<keyword evidence="5" id="KW-1185">Reference proteome</keyword>
<feature type="transmembrane region" description="Helical" evidence="2">
    <location>
        <begin position="379"/>
        <end position="401"/>
    </location>
</feature>
<dbReference type="Proteomes" id="UP000518752">
    <property type="component" value="Unassembled WGS sequence"/>
</dbReference>
<feature type="transmembrane region" description="Helical" evidence="2">
    <location>
        <begin position="246"/>
        <end position="270"/>
    </location>
</feature>
<dbReference type="AlphaFoldDB" id="A0A8H5H5D4"/>
<dbReference type="Pfam" id="PF02194">
    <property type="entry name" value="PXA"/>
    <property type="match status" value="1"/>
</dbReference>